<dbReference type="AlphaFoldDB" id="A0A7S0EKL9"/>
<evidence type="ECO:0000256" key="4">
    <source>
        <dbReference type="SAM" id="Coils"/>
    </source>
</evidence>
<dbReference type="PROSITE" id="PS50294">
    <property type="entry name" value="WD_REPEATS_REGION"/>
    <property type="match status" value="3"/>
</dbReference>
<dbReference type="InterPro" id="IPR015943">
    <property type="entry name" value="WD40/YVTN_repeat-like_dom_sf"/>
</dbReference>
<reference evidence="6" key="1">
    <citation type="submission" date="2021-01" db="EMBL/GenBank/DDBJ databases">
        <authorList>
            <person name="Corre E."/>
            <person name="Pelletier E."/>
            <person name="Niang G."/>
            <person name="Scheremetjew M."/>
            <person name="Finn R."/>
            <person name="Kale V."/>
            <person name="Holt S."/>
            <person name="Cochrane G."/>
            <person name="Meng A."/>
            <person name="Brown T."/>
            <person name="Cohen L."/>
        </authorList>
    </citation>
    <scope>NUCLEOTIDE SEQUENCE</scope>
    <source>
        <strain evidence="6">CCMP325</strain>
    </source>
</reference>
<dbReference type="PANTHER" id="PTHR19878">
    <property type="entry name" value="AUTOPHAGY PROTEIN 16-LIKE"/>
    <property type="match status" value="1"/>
</dbReference>
<name>A0A7S0EKL9_9CRYP</name>
<feature type="repeat" description="WD" evidence="3">
    <location>
        <begin position="314"/>
        <end position="355"/>
    </location>
</feature>
<dbReference type="InterPro" id="IPR001680">
    <property type="entry name" value="WD40_rpt"/>
</dbReference>
<accession>A0A7S0EKL9</accession>
<evidence type="ECO:0000256" key="3">
    <source>
        <dbReference type="PROSITE-ProRule" id="PRU00221"/>
    </source>
</evidence>
<feature type="domain" description="Autophagy-related protein 16" evidence="5">
    <location>
        <begin position="31"/>
        <end position="215"/>
    </location>
</feature>
<dbReference type="Pfam" id="PF00400">
    <property type="entry name" value="WD40"/>
    <property type="match status" value="4"/>
</dbReference>
<dbReference type="PANTHER" id="PTHR19878:SF8">
    <property type="entry name" value="AUTOPHAGY-RELATED 16, ISOFORM F"/>
    <property type="match status" value="1"/>
</dbReference>
<feature type="repeat" description="WD" evidence="3">
    <location>
        <begin position="412"/>
        <end position="438"/>
    </location>
</feature>
<feature type="repeat" description="WD" evidence="3">
    <location>
        <begin position="500"/>
        <end position="528"/>
    </location>
</feature>
<dbReference type="Gene3D" id="2.130.10.10">
    <property type="entry name" value="YVTN repeat-like/Quinoprotein amine dehydrogenase"/>
    <property type="match status" value="1"/>
</dbReference>
<dbReference type="InterPro" id="IPR019775">
    <property type="entry name" value="WD40_repeat_CS"/>
</dbReference>
<feature type="repeat" description="WD" evidence="3">
    <location>
        <begin position="272"/>
        <end position="313"/>
    </location>
</feature>
<dbReference type="PRINTS" id="PR00320">
    <property type="entry name" value="GPROTEINBRPT"/>
</dbReference>
<gene>
    <name evidence="6" type="ORF">HPHI1048_LOCUS12109</name>
</gene>
<dbReference type="EMBL" id="HBEO01017788">
    <property type="protein sequence ID" value="CAD8487118.1"/>
    <property type="molecule type" value="Transcribed_RNA"/>
</dbReference>
<keyword evidence="1 3" id="KW-0853">WD repeat</keyword>
<feature type="coiled-coil region" evidence="4">
    <location>
        <begin position="126"/>
        <end position="160"/>
    </location>
</feature>
<dbReference type="InterPro" id="IPR036322">
    <property type="entry name" value="WD40_repeat_dom_sf"/>
</dbReference>
<feature type="repeat" description="WD" evidence="3">
    <location>
        <begin position="356"/>
        <end position="397"/>
    </location>
</feature>
<protein>
    <recommendedName>
        <fullName evidence="5">Autophagy-related protein 16 domain-containing protein</fullName>
    </recommendedName>
</protein>
<evidence type="ECO:0000313" key="6">
    <source>
        <dbReference type="EMBL" id="CAD8487118.1"/>
    </source>
</evidence>
<dbReference type="GO" id="GO:0000045">
    <property type="term" value="P:autophagosome assembly"/>
    <property type="evidence" value="ECO:0007669"/>
    <property type="project" value="InterPro"/>
</dbReference>
<dbReference type="SMART" id="SM00320">
    <property type="entry name" value="WD40"/>
    <property type="match status" value="7"/>
</dbReference>
<dbReference type="PROSITE" id="PS50082">
    <property type="entry name" value="WD_REPEATS_2"/>
    <property type="match status" value="5"/>
</dbReference>
<dbReference type="InterPro" id="IPR020472">
    <property type="entry name" value="WD40_PAC1"/>
</dbReference>
<sequence>MVKHLTVIMMDQNHAGGACDSVPAIRDFVVVQLRMRDKKERSPFEDLINSRTKLLHENMMLENTQANLSKQISIQTEELRQLREASGIEGGGSKCQKCASMQDELTRNLREKADDKQQILKMTQQVRDQQGVIEKMKLDMKEMENTIRTMREEQKSAVARMKDVEASLQVAVEECGSRTIEIDRLKPELHKLQAENFDLVNELLKLKGQMADKYNEIHSLMEEVESKKRIAEAATSSSNVVASPEVKDDGIAASEPVSFLCRLPQRAKQTIVAHEKSEIHALAHNSSGAMLLTGSDDRTMKLWDARTSSRLATFSGAIKAVMCVAFSNDGNYVLGASGDFAVRLWSLKTKRILHTLTGHQSKIYTAGFTPDSRHAFSGGYDRMIKLWDLHEGLVFKTIACSSSCNDAVVTQEGSVIVSVHLDNSIRLWDFRTGSFEHEMTGVHSQPITSVCMYPGGTDMVLTNSRDDSLALSDFRKYSCVRKFQHSTYRNGVNWNRATASPDGKFIAAGGSDGSIFVWEAEDGNLVSQLRNVHRSAVVACSWATNDQLASIEKEHQMVIWE</sequence>
<evidence type="ECO:0000259" key="5">
    <source>
        <dbReference type="Pfam" id="PF08614"/>
    </source>
</evidence>
<organism evidence="6">
    <name type="scientific">Hanusia phi</name>
    <dbReference type="NCBI Taxonomy" id="3032"/>
    <lineage>
        <taxon>Eukaryota</taxon>
        <taxon>Cryptophyceae</taxon>
        <taxon>Pyrenomonadales</taxon>
        <taxon>Geminigeraceae</taxon>
        <taxon>Hanusia</taxon>
    </lineage>
</organism>
<evidence type="ECO:0000256" key="2">
    <source>
        <dbReference type="ARBA" id="ARBA00022737"/>
    </source>
</evidence>
<dbReference type="InterPro" id="IPR045160">
    <property type="entry name" value="ATG16"/>
</dbReference>
<dbReference type="PROSITE" id="PS00678">
    <property type="entry name" value="WD_REPEATS_1"/>
    <property type="match status" value="4"/>
</dbReference>
<dbReference type="SUPFAM" id="SSF50978">
    <property type="entry name" value="WD40 repeat-like"/>
    <property type="match status" value="1"/>
</dbReference>
<proteinExistence type="predicted"/>
<evidence type="ECO:0000256" key="1">
    <source>
        <dbReference type="ARBA" id="ARBA00022574"/>
    </source>
</evidence>
<dbReference type="InterPro" id="IPR013923">
    <property type="entry name" value="Autophagy-rel_prot_16_dom"/>
</dbReference>
<keyword evidence="2" id="KW-0677">Repeat</keyword>
<keyword evidence="4" id="KW-0175">Coiled coil</keyword>
<dbReference type="CDD" id="cd00200">
    <property type="entry name" value="WD40"/>
    <property type="match status" value="1"/>
</dbReference>
<dbReference type="Pfam" id="PF08614">
    <property type="entry name" value="ATG16"/>
    <property type="match status" value="1"/>
</dbReference>